<dbReference type="GO" id="GO:0003959">
    <property type="term" value="F:NADPH dehydrogenase activity"/>
    <property type="evidence" value="ECO:0007669"/>
    <property type="project" value="TreeGrafter"/>
</dbReference>
<evidence type="ECO:0000313" key="3">
    <source>
        <dbReference type="Proteomes" id="UP000054007"/>
    </source>
</evidence>
<feature type="domain" description="NADH:flavin oxidoreductase/NADH oxidase N-terminal" evidence="1">
    <location>
        <begin position="3"/>
        <end position="337"/>
    </location>
</feature>
<dbReference type="STRING" id="1314674.A0A0D7BNX1"/>
<reference evidence="2 3" key="1">
    <citation type="journal article" date="2015" name="Fungal Genet. Biol.">
        <title>Evolution of novel wood decay mechanisms in Agaricales revealed by the genome sequences of Fistulina hepatica and Cylindrobasidium torrendii.</title>
        <authorList>
            <person name="Floudas D."/>
            <person name="Held B.W."/>
            <person name="Riley R."/>
            <person name="Nagy L.G."/>
            <person name="Koehler G."/>
            <person name="Ransdell A.S."/>
            <person name="Younus H."/>
            <person name="Chow J."/>
            <person name="Chiniquy J."/>
            <person name="Lipzen A."/>
            <person name="Tritt A."/>
            <person name="Sun H."/>
            <person name="Haridas S."/>
            <person name="LaButti K."/>
            <person name="Ohm R.A."/>
            <person name="Kues U."/>
            <person name="Blanchette R.A."/>
            <person name="Grigoriev I.V."/>
            <person name="Minto R.E."/>
            <person name="Hibbett D.S."/>
        </authorList>
    </citation>
    <scope>NUCLEOTIDE SEQUENCE [LARGE SCALE GENOMIC DNA]</scope>
    <source>
        <strain evidence="2 3">FP15055 ss-10</strain>
    </source>
</reference>
<dbReference type="Pfam" id="PF00724">
    <property type="entry name" value="Oxidored_FMN"/>
    <property type="match status" value="1"/>
</dbReference>
<dbReference type="PANTHER" id="PTHR22893">
    <property type="entry name" value="NADH OXIDOREDUCTASE-RELATED"/>
    <property type="match status" value="1"/>
</dbReference>
<accession>A0A0D7BNX1</accession>
<dbReference type="AlphaFoldDB" id="A0A0D7BNX1"/>
<gene>
    <name evidence="2" type="ORF">CYLTODRAFT_390661</name>
</gene>
<dbReference type="EMBL" id="KN880456">
    <property type="protein sequence ID" value="KIY71271.1"/>
    <property type="molecule type" value="Genomic_DNA"/>
</dbReference>
<organism evidence="2 3">
    <name type="scientific">Cylindrobasidium torrendii FP15055 ss-10</name>
    <dbReference type="NCBI Taxonomy" id="1314674"/>
    <lineage>
        <taxon>Eukaryota</taxon>
        <taxon>Fungi</taxon>
        <taxon>Dikarya</taxon>
        <taxon>Basidiomycota</taxon>
        <taxon>Agaricomycotina</taxon>
        <taxon>Agaricomycetes</taxon>
        <taxon>Agaricomycetidae</taxon>
        <taxon>Agaricales</taxon>
        <taxon>Marasmiineae</taxon>
        <taxon>Physalacriaceae</taxon>
        <taxon>Cylindrobasidium</taxon>
    </lineage>
</organism>
<keyword evidence="3" id="KW-1185">Reference proteome</keyword>
<evidence type="ECO:0000313" key="2">
    <source>
        <dbReference type="EMBL" id="KIY71271.1"/>
    </source>
</evidence>
<evidence type="ECO:0000259" key="1">
    <source>
        <dbReference type="Pfam" id="PF00724"/>
    </source>
</evidence>
<name>A0A0D7BNX1_9AGAR</name>
<dbReference type="GO" id="GO:0010181">
    <property type="term" value="F:FMN binding"/>
    <property type="evidence" value="ECO:0007669"/>
    <property type="project" value="InterPro"/>
</dbReference>
<dbReference type="SUPFAM" id="SSF51395">
    <property type="entry name" value="FMN-linked oxidoreductases"/>
    <property type="match status" value="1"/>
</dbReference>
<dbReference type="Proteomes" id="UP000054007">
    <property type="component" value="Unassembled WGS sequence"/>
</dbReference>
<dbReference type="OrthoDB" id="276546at2759"/>
<dbReference type="InterPro" id="IPR013785">
    <property type="entry name" value="Aldolase_TIM"/>
</dbReference>
<dbReference type="InterPro" id="IPR045247">
    <property type="entry name" value="Oye-like"/>
</dbReference>
<proteinExistence type="predicted"/>
<protein>
    <submittedName>
        <fullName evidence="2">NADH:flavin oxidoreductase/NADH oxidase</fullName>
    </submittedName>
</protein>
<dbReference type="CDD" id="cd02933">
    <property type="entry name" value="OYE_like_FMN"/>
    <property type="match status" value="1"/>
</dbReference>
<dbReference type="InterPro" id="IPR001155">
    <property type="entry name" value="OxRdtase_FMN_N"/>
</dbReference>
<dbReference type="PANTHER" id="PTHR22893:SF91">
    <property type="entry name" value="NADPH DEHYDROGENASE 2-RELATED"/>
    <property type="match status" value="1"/>
</dbReference>
<dbReference type="Gene3D" id="3.20.20.70">
    <property type="entry name" value="Aldolase class I"/>
    <property type="match status" value="1"/>
</dbReference>
<sequence>MPELFEPIQVGRLQLAHRVVMPPMARMRIEDGAPINPWASTYYSQRASVPGTLLIAEATIIAPQAGMIDNISGIWSDKQIAAWKEVVDAVHAKGSYICMQIAATGRVANLDYLKSLDPKFKVVGPSAIPYEPGAPIPHALTVEEIEEYVEWFGKAAENAVLKAGFDGVEIHGANGYLVEQFLSHNANQRTDQYGGSPERRVKFAVDIVERVARSIGEDRVSIRVSPWSIRYGLGMPDPKPTYTHLASELKRRFPNMAWMHAIESRVDEEFRDIDVQPGKSNDFLVEAWAPKPFIRAGGFDGPLALEAADRWDNVLVSMGRWFISNPDLPTRLKEGYPLTKYIRPTFYLPGDTTGIGYTDYTYFSNKAQIVVASS</sequence>